<dbReference type="AlphaFoldDB" id="A0A8J5NGI7"/>
<proteinExistence type="predicted"/>
<evidence type="ECO:0000313" key="2">
    <source>
        <dbReference type="EMBL" id="KAG7177881.1"/>
    </source>
</evidence>
<organism evidence="2 3">
    <name type="scientific">Homarus americanus</name>
    <name type="common">American lobster</name>
    <dbReference type="NCBI Taxonomy" id="6706"/>
    <lineage>
        <taxon>Eukaryota</taxon>
        <taxon>Metazoa</taxon>
        <taxon>Ecdysozoa</taxon>
        <taxon>Arthropoda</taxon>
        <taxon>Crustacea</taxon>
        <taxon>Multicrustacea</taxon>
        <taxon>Malacostraca</taxon>
        <taxon>Eumalacostraca</taxon>
        <taxon>Eucarida</taxon>
        <taxon>Decapoda</taxon>
        <taxon>Pleocyemata</taxon>
        <taxon>Astacidea</taxon>
        <taxon>Nephropoidea</taxon>
        <taxon>Nephropidae</taxon>
        <taxon>Homarus</taxon>
    </lineage>
</organism>
<gene>
    <name evidence="2" type="ORF">Hamer_G026556</name>
</gene>
<protein>
    <submittedName>
        <fullName evidence="2">Uncharacterized protein</fullName>
    </submittedName>
</protein>
<name>A0A8J5NGI7_HOMAM</name>
<keyword evidence="3" id="KW-1185">Reference proteome</keyword>
<sequence length="166" mass="18020">MVEDETLDVLYHPNGPCPLESKVLSMALLLSGRGSDSLLSDSYSMLVWMRGSPQLSRQLLAVPTGFAVRRISITITAVANFLSRPLPPIATDRLRVTIECSSIQVDTPLRVLSDSYCREDSRQLKLAEVCSSVDAQMRELSTVTVESPLSSGNGPLDSVPGELLLT</sequence>
<evidence type="ECO:0000256" key="1">
    <source>
        <dbReference type="SAM" id="MobiDB-lite"/>
    </source>
</evidence>
<accession>A0A8J5NGI7</accession>
<dbReference type="EMBL" id="JAHLQT010001436">
    <property type="protein sequence ID" value="KAG7177881.1"/>
    <property type="molecule type" value="Genomic_DNA"/>
</dbReference>
<evidence type="ECO:0000313" key="3">
    <source>
        <dbReference type="Proteomes" id="UP000747542"/>
    </source>
</evidence>
<feature type="region of interest" description="Disordered" evidence="1">
    <location>
        <begin position="144"/>
        <end position="166"/>
    </location>
</feature>
<comment type="caution">
    <text evidence="2">The sequence shown here is derived from an EMBL/GenBank/DDBJ whole genome shotgun (WGS) entry which is preliminary data.</text>
</comment>
<dbReference type="Proteomes" id="UP000747542">
    <property type="component" value="Unassembled WGS sequence"/>
</dbReference>
<reference evidence="2" key="1">
    <citation type="journal article" date="2021" name="Sci. Adv.">
        <title>The American lobster genome reveals insights on longevity, neural, and immune adaptations.</title>
        <authorList>
            <person name="Polinski J.M."/>
            <person name="Zimin A.V."/>
            <person name="Clark K.F."/>
            <person name="Kohn A.B."/>
            <person name="Sadowski N."/>
            <person name="Timp W."/>
            <person name="Ptitsyn A."/>
            <person name="Khanna P."/>
            <person name="Romanova D.Y."/>
            <person name="Williams P."/>
            <person name="Greenwood S.J."/>
            <person name="Moroz L.L."/>
            <person name="Walt D.R."/>
            <person name="Bodnar A.G."/>
        </authorList>
    </citation>
    <scope>NUCLEOTIDE SEQUENCE</scope>
    <source>
        <strain evidence="2">GMGI-L3</strain>
    </source>
</reference>
<feature type="compositionally biased region" description="Polar residues" evidence="1">
    <location>
        <begin position="144"/>
        <end position="153"/>
    </location>
</feature>